<evidence type="ECO:0000313" key="4">
    <source>
        <dbReference type="EMBL" id="RCX03690.1"/>
    </source>
</evidence>
<reference evidence="4 5" key="1">
    <citation type="submission" date="2018-07" db="EMBL/GenBank/DDBJ databases">
        <title>Genomic Encyclopedia of Type Strains, Phase IV (KMG-IV): sequencing the most valuable type-strain genomes for metagenomic binning, comparative biology and taxonomic classification.</title>
        <authorList>
            <person name="Goeker M."/>
        </authorList>
    </citation>
    <scope>NUCLEOTIDE SEQUENCE [LARGE SCALE GENOMIC DNA]</scope>
    <source>
        <strain evidence="4 5">DSM 21410</strain>
    </source>
</reference>
<dbReference type="Gene3D" id="1.20.1600.10">
    <property type="entry name" value="Outer membrane efflux proteins (OEP)"/>
    <property type="match status" value="1"/>
</dbReference>
<protein>
    <submittedName>
        <fullName evidence="4">NodT family efflux transporter outer membrane factor (OMF) lipoprotein</fullName>
    </submittedName>
</protein>
<comment type="similarity">
    <text evidence="1 2">Belongs to the outer membrane factor (OMF) (TC 1.B.17) family.</text>
</comment>
<evidence type="ECO:0000256" key="2">
    <source>
        <dbReference type="RuleBase" id="RU362097"/>
    </source>
</evidence>
<keyword evidence="5" id="KW-1185">Reference proteome</keyword>
<dbReference type="GO" id="GO:0015562">
    <property type="term" value="F:efflux transmembrane transporter activity"/>
    <property type="evidence" value="ECO:0007669"/>
    <property type="project" value="InterPro"/>
</dbReference>
<keyword evidence="2" id="KW-0812">Transmembrane</keyword>
<dbReference type="PROSITE" id="PS51257">
    <property type="entry name" value="PROKAR_LIPOPROTEIN"/>
    <property type="match status" value="1"/>
</dbReference>
<dbReference type="SUPFAM" id="SSF56954">
    <property type="entry name" value="Outer membrane efflux proteins (OEP)"/>
    <property type="match status" value="1"/>
</dbReference>
<gene>
    <name evidence="4" type="ORF">DES35_102143</name>
</gene>
<proteinExistence type="inferred from homology"/>
<dbReference type="RefSeq" id="WP_114366095.1">
    <property type="nucleotide sequence ID" value="NZ_BHZF01000002.1"/>
</dbReference>
<name>A0A369A2Z9_9FLAO</name>
<comment type="caution">
    <text evidence="4">The sequence shown here is derived from an EMBL/GenBank/DDBJ whole genome shotgun (WGS) entry which is preliminary data.</text>
</comment>
<organism evidence="4 5">
    <name type="scientific">Schleiferia thermophila</name>
    <dbReference type="NCBI Taxonomy" id="884107"/>
    <lineage>
        <taxon>Bacteria</taxon>
        <taxon>Pseudomonadati</taxon>
        <taxon>Bacteroidota</taxon>
        <taxon>Flavobacteriia</taxon>
        <taxon>Flavobacteriales</taxon>
        <taxon>Schleiferiaceae</taxon>
        <taxon>Schleiferia</taxon>
    </lineage>
</organism>
<dbReference type="GO" id="GO:0005886">
    <property type="term" value="C:plasma membrane"/>
    <property type="evidence" value="ECO:0007669"/>
    <property type="project" value="UniProtKB-SubCell"/>
</dbReference>
<evidence type="ECO:0000256" key="3">
    <source>
        <dbReference type="SAM" id="Coils"/>
    </source>
</evidence>
<dbReference type="InterPro" id="IPR010131">
    <property type="entry name" value="MdtP/NodT-like"/>
</dbReference>
<evidence type="ECO:0000313" key="5">
    <source>
        <dbReference type="Proteomes" id="UP000253517"/>
    </source>
</evidence>
<evidence type="ECO:0000256" key="1">
    <source>
        <dbReference type="ARBA" id="ARBA00007613"/>
    </source>
</evidence>
<feature type="coiled-coil region" evidence="3">
    <location>
        <begin position="200"/>
        <end position="227"/>
    </location>
</feature>
<keyword evidence="2 4" id="KW-0449">Lipoprotein</keyword>
<keyword evidence="3" id="KW-0175">Coiled coil</keyword>
<dbReference type="Gene3D" id="2.20.200.10">
    <property type="entry name" value="Outer membrane efflux proteins (OEP)"/>
    <property type="match status" value="1"/>
</dbReference>
<dbReference type="PANTHER" id="PTHR30203:SF30">
    <property type="entry name" value="OUTER MEMBRANE PROTEIN-RELATED"/>
    <property type="match status" value="1"/>
</dbReference>
<dbReference type="InterPro" id="IPR003423">
    <property type="entry name" value="OMP_efflux"/>
</dbReference>
<keyword evidence="2" id="KW-0564">Palmitate</keyword>
<dbReference type="Pfam" id="PF02321">
    <property type="entry name" value="OEP"/>
    <property type="match status" value="2"/>
</dbReference>
<sequence>MIDRLYSFCLPCLKLLFTAILTGVFGSCSTPKKIPLTIATTQLPDALHSSYPTDSLHTGSISWRKYFLDTILVRHIEEALQVNADLIQAVARISQSKAQYLAATGALLPSLQVRGRAGGERFGKYTMNGVGNFDTNLSERISDDQRVNENFTPDFFLAFESSWELDVWGKLRQARKARQLEILASEEGLHLIKTMIVTTIAELYFTLQALDDEREIIENELKLQKDGLEKTKILKSSGRTTELAVKQFEAQILNTEALLRKVLIEINATENAINTLKMQPPGPVKRNQELFDASMDSTIVLSTPLQLLFNRPDIRQSEALLRAAGADVNAARLAFFPQLTVNPFIGLNAFKSNLFLNPASLAFAAFGNGIIPIFQQNQLKANYRFQNARLQQAQAEYQKSIVNALNEVNTNLVSFEEYLKISKIKGEETSTLKISETVANELFLNGYVSYLDLLTVRREVLKTQLEHVEATLNRKIARVRLYQSLGGGWF</sequence>
<dbReference type="NCBIfam" id="TIGR01845">
    <property type="entry name" value="outer_NodT"/>
    <property type="match status" value="1"/>
</dbReference>
<keyword evidence="2" id="KW-1134">Transmembrane beta strand</keyword>
<feature type="coiled-coil region" evidence="3">
    <location>
        <begin position="376"/>
        <end position="407"/>
    </location>
</feature>
<dbReference type="Proteomes" id="UP000253517">
    <property type="component" value="Unassembled WGS sequence"/>
</dbReference>
<comment type="subcellular location">
    <subcellularLocation>
        <location evidence="2">Cell membrane</location>
        <topology evidence="2">Lipid-anchor</topology>
    </subcellularLocation>
</comment>
<dbReference type="PANTHER" id="PTHR30203">
    <property type="entry name" value="OUTER MEMBRANE CATION EFFLUX PROTEIN"/>
    <property type="match status" value="1"/>
</dbReference>
<keyword evidence="2" id="KW-0472">Membrane</keyword>
<dbReference type="AlphaFoldDB" id="A0A369A2Z9"/>
<accession>A0A369A2Z9</accession>
<dbReference type="EMBL" id="QPJS01000002">
    <property type="protein sequence ID" value="RCX03690.1"/>
    <property type="molecule type" value="Genomic_DNA"/>
</dbReference>